<dbReference type="PRINTS" id="PR00380">
    <property type="entry name" value="KINESINHEAVY"/>
</dbReference>
<feature type="coiled-coil region" evidence="18">
    <location>
        <begin position="374"/>
        <end position="436"/>
    </location>
</feature>
<dbReference type="GO" id="GO:0046872">
    <property type="term" value="F:metal ion binding"/>
    <property type="evidence" value="ECO:0007669"/>
    <property type="project" value="UniProtKB-KW"/>
</dbReference>
<keyword evidence="10" id="KW-0411">Iron-sulfur</keyword>
<gene>
    <name evidence="21" type="ORF">ABEB36_003355</name>
</gene>
<evidence type="ECO:0000256" key="4">
    <source>
        <dbReference type="ARBA" id="ARBA00022490"/>
    </source>
</evidence>
<dbReference type="PROSITE" id="PS50067">
    <property type="entry name" value="KINESIN_MOTOR_2"/>
    <property type="match status" value="1"/>
</dbReference>
<dbReference type="FunFam" id="3.40.850.10:FF:000038">
    <property type="entry name" value="chromosome-associated kinesin KIF4A"/>
    <property type="match status" value="1"/>
</dbReference>
<evidence type="ECO:0000256" key="19">
    <source>
        <dbReference type="SAM" id="MobiDB-lite"/>
    </source>
</evidence>
<dbReference type="InterPro" id="IPR036961">
    <property type="entry name" value="Kinesin_motor_dom_sf"/>
</dbReference>
<dbReference type="InterPro" id="IPR033467">
    <property type="entry name" value="Tesmin/TSO1-like_CXC"/>
</dbReference>
<dbReference type="Gene3D" id="3.40.850.10">
    <property type="entry name" value="Kinesin motor domain"/>
    <property type="match status" value="1"/>
</dbReference>
<comment type="caution">
    <text evidence="21">The sequence shown here is derived from an EMBL/GenBank/DDBJ whole genome shotgun (WGS) entry which is preliminary data.</text>
</comment>
<dbReference type="SMART" id="SM01114">
    <property type="entry name" value="CXC"/>
    <property type="match status" value="1"/>
</dbReference>
<feature type="domain" description="Kinesin motor" evidence="20">
    <location>
        <begin position="3"/>
        <end position="332"/>
    </location>
</feature>
<feature type="coiled-coil region" evidence="18">
    <location>
        <begin position="686"/>
        <end position="716"/>
    </location>
</feature>
<proteinExistence type="inferred from homology"/>
<keyword evidence="11 18" id="KW-0175">Coiled coil</keyword>
<dbReference type="GO" id="GO:0051536">
    <property type="term" value="F:iron-sulfur cluster binding"/>
    <property type="evidence" value="ECO:0007669"/>
    <property type="project" value="UniProtKB-KW"/>
</dbReference>
<evidence type="ECO:0000256" key="10">
    <source>
        <dbReference type="ARBA" id="ARBA00023014"/>
    </source>
</evidence>
<evidence type="ECO:0000313" key="21">
    <source>
        <dbReference type="EMBL" id="KAL1514028.1"/>
    </source>
</evidence>
<dbReference type="GO" id="GO:0005524">
    <property type="term" value="F:ATP binding"/>
    <property type="evidence" value="ECO:0007669"/>
    <property type="project" value="UniProtKB-UniRule"/>
</dbReference>
<keyword evidence="13 17" id="KW-0505">Motor protein</keyword>
<dbReference type="InterPro" id="IPR027640">
    <property type="entry name" value="Kinesin-like_fam"/>
</dbReference>
<keyword evidence="12" id="KW-0238">DNA-binding</keyword>
<dbReference type="SUPFAM" id="SSF52540">
    <property type="entry name" value="P-loop containing nucleoside triphosphate hydrolases"/>
    <property type="match status" value="1"/>
</dbReference>
<dbReference type="Pfam" id="PF25764">
    <property type="entry name" value="KIF21A_4th"/>
    <property type="match status" value="1"/>
</dbReference>
<keyword evidence="6" id="KW-0479">Metal-binding</keyword>
<keyword evidence="14" id="KW-0206">Cytoskeleton</keyword>
<evidence type="ECO:0000256" key="12">
    <source>
        <dbReference type="ARBA" id="ARBA00023125"/>
    </source>
</evidence>
<dbReference type="GO" id="GO:0005874">
    <property type="term" value="C:microtubule"/>
    <property type="evidence" value="ECO:0007669"/>
    <property type="project" value="UniProtKB-KW"/>
</dbReference>
<dbReference type="EMBL" id="JBDJPC010000002">
    <property type="protein sequence ID" value="KAL1514028.1"/>
    <property type="molecule type" value="Genomic_DNA"/>
</dbReference>
<evidence type="ECO:0000256" key="16">
    <source>
        <dbReference type="ARBA" id="ARBA00034078"/>
    </source>
</evidence>
<dbReference type="GO" id="GO:0003677">
    <property type="term" value="F:DNA binding"/>
    <property type="evidence" value="ECO:0007669"/>
    <property type="project" value="UniProtKB-KW"/>
</dbReference>
<feature type="region of interest" description="Disordered" evidence="19">
    <location>
        <begin position="1087"/>
        <end position="1119"/>
    </location>
</feature>
<feature type="coiled-coil region" evidence="18">
    <location>
        <begin position="911"/>
        <end position="952"/>
    </location>
</feature>
<comment type="cofactor">
    <cofactor evidence="16">
        <name>[2Fe-2S] cluster</name>
        <dbReference type="ChEBI" id="CHEBI:190135"/>
    </cofactor>
</comment>
<keyword evidence="9" id="KW-0408">Iron</keyword>
<evidence type="ECO:0000256" key="15">
    <source>
        <dbReference type="ARBA" id="ARBA00023242"/>
    </source>
</evidence>
<dbReference type="InterPro" id="IPR019821">
    <property type="entry name" value="Kinesin_motor_CS"/>
</dbReference>
<dbReference type="PROSITE" id="PS00411">
    <property type="entry name" value="KINESIN_MOTOR_1"/>
    <property type="match status" value="1"/>
</dbReference>
<feature type="coiled-coil region" evidence="18">
    <location>
        <begin position="843"/>
        <end position="870"/>
    </location>
</feature>
<evidence type="ECO:0000256" key="6">
    <source>
        <dbReference type="ARBA" id="ARBA00022723"/>
    </source>
</evidence>
<dbReference type="PANTHER" id="PTHR47969:SF15">
    <property type="entry name" value="CHROMOSOME-ASSOCIATED KINESIN KIF4A-RELATED"/>
    <property type="match status" value="1"/>
</dbReference>
<dbReference type="Pfam" id="PF00225">
    <property type="entry name" value="Kinesin"/>
    <property type="match status" value="1"/>
</dbReference>
<organism evidence="21 22">
    <name type="scientific">Hypothenemus hampei</name>
    <name type="common">Coffee berry borer</name>
    <dbReference type="NCBI Taxonomy" id="57062"/>
    <lineage>
        <taxon>Eukaryota</taxon>
        <taxon>Metazoa</taxon>
        <taxon>Ecdysozoa</taxon>
        <taxon>Arthropoda</taxon>
        <taxon>Hexapoda</taxon>
        <taxon>Insecta</taxon>
        <taxon>Pterygota</taxon>
        <taxon>Neoptera</taxon>
        <taxon>Endopterygota</taxon>
        <taxon>Coleoptera</taxon>
        <taxon>Polyphaga</taxon>
        <taxon>Cucujiformia</taxon>
        <taxon>Curculionidae</taxon>
        <taxon>Scolytinae</taxon>
        <taxon>Hypothenemus</taxon>
    </lineage>
</organism>
<evidence type="ECO:0000256" key="5">
    <source>
        <dbReference type="ARBA" id="ARBA00022701"/>
    </source>
</evidence>
<comment type="subcellular location">
    <subcellularLocation>
        <location evidence="3">Cytoplasm</location>
        <location evidence="3">Cytoskeleton</location>
    </subcellularLocation>
    <subcellularLocation>
        <location evidence="2">Nucleus</location>
    </subcellularLocation>
</comment>
<dbReference type="SMART" id="SM00129">
    <property type="entry name" value="KISc"/>
    <property type="match status" value="1"/>
</dbReference>
<name>A0ABD1F8W1_HYPHA</name>
<feature type="compositionally biased region" description="Basic and acidic residues" evidence="19">
    <location>
        <begin position="1101"/>
        <end position="1113"/>
    </location>
</feature>
<keyword evidence="4" id="KW-0963">Cytoplasm</keyword>
<dbReference type="InterPro" id="IPR027417">
    <property type="entry name" value="P-loop_NTPase"/>
</dbReference>
<dbReference type="GO" id="GO:0005829">
    <property type="term" value="C:cytosol"/>
    <property type="evidence" value="ECO:0007669"/>
    <property type="project" value="UniProtKB-ARBA"/>
</dbReference>
<evidence type="ECO:0000256" key="8">
    <source>
        <dbReference type="ARBA" id="ARBA00022840"/>
    </source>
</evidence>
<feature type="binding site" evidence="17">
    <location>
        <begin position="83"/>
        <end position="90"/>
    </location>
    <ligand>
        <name>ATP</name>
        <dbReference type="ChEBI" id="CHEBI:30616"/>
    </ligand>
</feature>
<dbReference type="GO" id="GO:0003774">
    <property type="term" value="F:cytoskeletal motor activity"/>
    <property type="evidence" value="ECO:0007669"/>
    <property type="project" value="UniProtKB-UniRule"/>
</dbReference>
<keyword evidence="15" id="KW-0539">Nucleus</keyword>
<dbReference type="GO" id="GO:0005634">
    <property type="term" value="C:nucleus"/>
    <property type="evidence" value="ECO:0007669"/>
    <property type="project" value="UniProtKB-SubCell"/>
</dbReference>
<reference evidence="21 22" key="1">
    <citation type="submission" date="2024-05" db="EMBL/GenBank/DDBJ databases">
        <title>Genetic variation in Jamaican populations of the coffee berry borer (Hypothenemus hampei).</title>
        <authorList>
            <person name="Errbii M."/>
            <person name="Myrie A."/>
        </authorList>
    </citation>
    <scope>NUCLEOTIDE SEQUENCE [LARGE SCALE GENOMIC DNA]</scope>
    <source>
        <strain evidence="21">JA-Hopewell-2020-01-JO</strain>
        <tissue evidence="21">Whole body</tissue>
    </source>
</reference>
<keyword evidence="7 17" id="KW-0547">Nucleotide-binding</keyword>
<sequence length="1119" mass="128591">METVKVAVRVRPMVAQEIQKGCREIIEVVPENEQIIIKNSDKAFTFNYVLGPTNRQEELYDKCVAPLLDNIFKGFNVTIFAYGQTGSGKTHSMGTAYIENGNDREVGVIPRIVQEIFNRIRDEFSIDFTITVSFMELYREVLYDLLANKPRDQCILEIREDIVKGIHIPNITEMSVESSRDILEVLVKGSLGRATASTNMNLHSSRSHCIFTINFCMQNKADKSQNKTAKLHLVDLAGSERPKKTGAQGTTFKEGVDINKGLFVLGNVISSLGDEKNQNNFIPYRDSNLTRLLKDSLGGNSVTLMIACVSPADYNLDETLSTLRYADRARRIKNKPIVNQDPKTAEINQLKKQIKQLQLQIVGQGGPVVMPCDIENLKSENNQLNLKIKQLRVELSSALLDKTGLHEKVLILQNANEILNKKLMELKQQCNETFEKIVKGVEKNNIEDVKENLQELQCIQHCFDALKGEQIKAEDEIRTHEETFTILMKSSRNLGGNISKEFEAKEESHTDRQLVLNSELQEVSKKLALKEDLVRKLASNAQYLVDREAMMDTERKIEVLEKEKDDLMQQLRNVKSQENSSKIAEQRRKRVQELEECLKDLKKKVLEQAKLLKLKEKDELRIAQLNNEISTIKSAKIKLVKQMREENERFRSWKQVTDRQLARVKQEDRKKETEIVKMKINHEKQKNVLRRKFEEAAALNKRLQNTLAKRQEAQSMKFNGKIEKISSWLKDEMEVHVNFAEVRTTLSDLLEDRATLQQQLDEMKAIPEMNDSTEMKTVAEDIELRSIQIQDLQQKLLDSDEASKSKIRFDVIQGMAEAKHALRSLFDHAAEYRRKELTAIKERNEARETINELQSKIDKMNADMQFMENLFTDQLANEQKANQEKVGILLKQLRGLEGSDVNSPTQLTERYKILTESLEHQESVNQELQRKIEEQTRLTDDLQKRLNSIKEESEKLKPQGKIKNIKKETKIQTENIIVKTELSDMENSLLVEDDLENDPDWVKTPLAKRMLNMKKSKSRLIAEIKLSRPNGARNQMGTKRSSGDGCACKKCNTQRCKCKKLKLFCGDFCKCSMANCMNAEVSSTNSKEYSTDLDNNEEMDKELNKKPRIHLDFASENSD</sequence>
<comment type="similarity">
    <text evidence="17">Belongs to the TRAFAC class myosin-kinesin ATPase superfamily. Kinesin family.</text>
</comment>
<keyword evidence="22" id="KW-1185">Reference proteome</keyword>
<evidence type="ECO:0000256" key="17">
    <source>
        <dbReference type="PROSITE-ProRule" id="PRU00283"/>
    </source>
</evidence>
<evidence type="ECO:0000259" key="20">
    <source>
        <dbReference type="PROSITE" id="PS50067"/>
    </source>
</evidence>
<keyword evidence="5" id="KW-0493">Microtubule</keyword>
<evidence type="ECO:0000313" key="22">
    <source>
        <dbReference type="Proteomes" id="UP001566132"/>
    </source>
</evidence>
<evidence type="ECO:0000256" key="9">
    <source>
        <dbReference type="ARBA" id="ARBA00023004"/>
    </source>
</evidence>
<evidence type="ECO:0000256" key="1">
    <source>
        <dbReference type="ARBA" id="ARBA00001966"/>
    </source>
</evidence>
<dbReference type="AlphaFoldDB" id="A0ABD1F8W1"/>
<protein>
    <recommendedName>
        <fullName evidence="20">Kinesin motor domain-containing protein</fullName>
    </recommendedName>
</protein>
<evidence type="ECO:0000256" key="13">
    <source>
        <dbReference type="ARBA" id="ARBA00023175"/>
    </source>
</evidence>
<dbReference type="Proteomes" id="UP001566132">
    <property type="component" value="Unassembled WGS sequence"/>
</dbReference>
<evidence type="ECO:0000256" key="11">
    <source>
        <dbReference type="ARBA" id="ARBA00023054"/>
    </source>
</evidence>
<accession>A0ABD1F8W1</accession>
<evidence type="ECO:0000256" key="7">
    <source>
        <dbReference type="ARBA" id="ARBA00022741"/>
    </source>
</evidence>
<evidence type="ECO:0000256" key="2">
    <source>
        <dbReference type="ARBA" id="ARBA00004123"/>
    </source>
</evidence>
<feature type="coiled-coil region" evidence="18">
    <location>
        <begin position="550"/>
        <end position="635"/>
    </location>
</feature>
<dbReference type="PANTHER" id="PTHR47969">
    <property type="entry name" value="CHROMOSOME-ASSOCIATED KINESIN KIF4A-RELATED"/>
    <property type="match status" value="1"/>
</dbReference>
<evidence type="ECO:0000256" key="3">
    <source>
        <dbReference type="ARBA" id="ARBA00004245"/>
    </source>
</evidence>
<dbReference type="InterPro" id="IPR001752">
    <property type="entry name" value="Kinesin_motor_dom"/>
</dbReference>
<evidence type="ECO:0000256" key="18">
    <source>
        <dbReference type="SAM" id="Coils"/>
    </source>
</evidence>
<evidence type="ECO:0000256" key="14">
    <source>
        <dbReference type="ARBA" id="ARBA00023212"/>
    </source>
</evidence>
<keyword evidence="8 17" id="KW-0067">ATP-binding</keyword>
<comment type="cofactor">
    <cofactor evidence="1">
        <name>[4Fe-4S] cluster</name>
        <dbReference type="ChEBI" id="CHEBI:49883"/>
    </cofactor>
</comment>